<gene>
    <name evidence="1" type="ORF">AJ80_05750</name>
</gene>
<proteinExistence type="predicted"/>
<reference evidence="1 2" key="1">
    <citation type="submission" date="2017-10" db="EMBL/GenBank/DDBJ databases">
        <title>Comparative genomics in systemic dimorphic fungi from Ajellomycetaceae.</title>
        <authorList>
            <person name="Munoz J.F."/>
            <person name="Mcewen J.G."/>
            <person name="Clay O.K."/>
            <person name="Cuomo C.A."/>
        </authorList>
    </citation>
    <scope>NUCLEOTIDE SEQUENCE [LARGE SCALE GENOMIC DNA]</scope>
    <source>
        <strain evidence="1 2">UAMH7299</strain>
    </source>
</reference>
<evidence type="ECO:0000313" key="2">
    <source>
        <dbReference type="Proteomes" id="UP000224634"/>
    </source>
</evidence>
<dbReference type="Proteomes" id="UP000224634">
    <property type="component" value="Unassembled WGS sequence"/>
</dbReference>
<comment type="caution">
    <text evidence="1">The sequence shown here is derived from an EMBL/GenBank/DDBJ whole genome shotgun (WGS) entry which is preliminary data.</text>
</comment>
<dbReference type="AlphaFoldDB" id="A0A2B7Y2K0"/>
<keyword evidence="2" id="KW-1185">Reference proteome</keyword>
<accession>A0A2B7Y2K0</accession>
<name>A0A2B7Y2K0_POLH7</name>
<evidence type="ECO:0000313" key="1">
    <source>
        <dbReference type="EMBL" id="PGH14937.1"/>
    </source>
</evidence>
<dbReference type="EMBL" id="PDNA01000088">
    <property type="protein sequence ID" value="PGH14937.1"/>
    <property type="molecule type" value="Genomic_DNA"/>
</dbReference>
<organism evidence="1 2">
    <name type="scientific">Polytolypa hystricis (strain UAMH7299)</name>
    <dbReference type="NCBI Taxonomy" id="1447883"/>
    <lineage>
        <taxon>Eukaryota</taxon>
        <taxon>Fungi</taxon>
        <taxon>Dikarya</taxon>
        <taxon>Ascomycota</taxon>
        <taxon>Pezizomycotina</taxon>
        <taxon>Eurotiomycetes</taxon>
        <taxon>Eurotiomycetidae</taxon>
        <taxon>Onygenales</taxon>
        <taxon>Onygenales incertae sedis</taxon>
        <taxon>Polytolypa</taxon>
    </lineage>
</organism>
<sequence length="32" mass="3617">MSMFRVVSMAVPLMLPQLGEVKLLSSFYLTVE</sequence>
<protein>
    <submittedName>
        <fullName evidence="1">Uncharacterized protein</fullName>
    </submittedName>
</protein>